<organism evidence="2 3">
    <name type="scientific">Tetrapyrgos nigripes</name>
    <dbReference type="NCBI Taxonomy" id="182062"/>
    <lineage>
        <taxon>Eukaryota</taxon>
        <taxon>Fungi</taxon>
        <taxon>Dikarya</taxon>
        <taxon>Basidiomycota</taxon>
        <taxon>Agaricomycotina</taxon>
        <taxon>Agaricomycetes</taxon>
        <taxon>Agaricomycetidae</taxon>
        <taxon>Agaricales</taxon>
        <taxon>Marasmiineae</taxon>
        <taxon>Marasmiaceae</taxon>
        <taxon>Tetrapyrgos</taxon>
    </lineage>
</organism>
<gene>
    <name evidence="2" type="ORF">D9758_000953</name>
</gene>
<sequence>MLKRKYTAADLEDLPRAELVKIVKAQKQLWPHFDRHRPSAAKIKERILADDSPFLKDATPVPDSNRSLSGSQLSSLSQTPERELTQAIQGKRVETPGDLSGIEESHSIELEEIKVYIYNMADSSTLRQRVRVPIQKEGGDGEKELRVDSLEVLNALQNTTAKFFGNVRFMVLVSDNKNPFGGELYEFFAVLEASEFKLAIGSDTYLRLDSEYQLAIKVEALDVSAGELTSSEPKALFDEDYHASGMKPLEYARKIAPERKRQRIESKNEKDQQLLTWLREEIKRRDGYEEFAAAKELANSRKLQNPDIEDYWTFGATCVEDLAKTTCASVDNWKVNKWHIHEALDLPASWFTAARKGVELISIYGPNGPFKASKVVSELERRSDKPGGWTGLLKFLKNHHKKAKKARQKKNVK</sequence>
<dbReference type="EMBL" id="JAACJM010000003">
    <property type="protein sequence ID" value="KAF5373796.1"/>
    <property type="molecule type" value="Genomic_DNA"/>
</dbReference>
<accession>A0A8H5GZ82</accession>
<feature type="region of interest" description="Disordered" evidence="1">
    <location>
        <begin position="54"/>
        <end position="100"/>
    </location>
</feature>
<evidence type="ECO:0000313" key="2">
    <source>
        <dbReference type="EMBL" id="KAF5373796.1"/>
    </source>
</evidence>
<dbReference type="Proteomes" id="UP000559256">
    <property type="component" value="Unassembled WGS sequence"/>
</dbReference>
<dbReference type="OrthoDB" id="2906386at2759"/>
<protein>
    <submittedName>
        <fullName evidence="2">Uncharacterized protein</fullName>
    </submittedName>
</protein>
<feature type="compositionally biased region" description="Low complexity" evidence="1">
    <location>
        <begin position="67"/>
        <end position="78"/>
    </location>
</feature>
<comment type="caution">
    <text evidence="2">The sequence shown here is derived from an EMBL/GenBank/DDBJ whole genome shotgun (WGS) entry which is preliminary data.</text>
</comment>
<dbReference type="AlphaFoldDB" id="A0A8H5GZ82"/>
<proteinExistence type="predicted"/>
<evidence type="ECO:0000256" key="1">
    <source>
        <dbReference type="SAM" id="MobiDB-lite"/>
    </source>
</evidence>
<reference evidence="2 3" key="1">
    <citation type="journal article" date="2020" name="ISME J.">
        <title>Uncovering the hidden diversity of litter-decomposition mechanisms in mushroom-forming fungi.</title>
        <authorList>
            <person name="Floudas D."/>
            <person name="Bentzer J."/>
            <person name="Ahren D."/>
            <person name="Johansson T."/>
            <person name="Persson P."/>
            <person name="Tunlid A."/>
        </authorList>
    </citation>
    <scope>NUCLEOTIDE SEQUENCE [LARGE SCALE GENOMIC DNA]</scope>
    <source>
        <strain evidence="2 3">CBS 291.85</strain>
    </source>
</reference>
<evidence type="ECO:0000313" key="3">
    <source>
        <dbReference type="Proteomes" id="UP000559256"/>
    </source>
</evidence>
<name>A0A8H5GZ82_9AGAR</name>
<keyword evidence="3" id="KW-1185">Reference proteome</keyword>